<evidence type="ECO:0000313" key="2">
    <source>
        <dbReference type="Proteomes" id="UP000292544"/>
    </source>
</evidence>
<accession>A0ABY1WV70</accession>
<evidence type="ECO:0000313" key="1">
    <source>
        <dbReference type="EMBL" id="TAA48412.1"/>
    </source>
</evidence>
<sequence length="196" mass="22377">MGLAFSNYCETCNAEGPEVGDAGLVGDNVNIAPNRIEHDDGVFCSFGWIYDALQAISLVPKDIADLKAFLEQHHGHDLVTHCDHDEQEPNIDWDNLRKYKRQFSKDKDVVGCYSIRNVETDEVFESQTDAFRRFDKRILTANEIAKFLQDLADDSEVLDGFYRCSPTIDPYEDLEQIAEFIRDNSDDPLEVFIDES</sequence>
<dbReference type="Proteomes" id="UP000292544">
    <property type="component" value="Unassembled WGS sequence"/>
</dbReference>
<name>A0ABY1WV70_9GAMM</name>
<proteinExistence type="predicted"/>
<reference evidence="2" key="1">
    <citation type="submission" date="2019-02" db="EMBL/GenBank/DDBJ databases">
        <title>Draft genome sequence of Muricauda sp. 176CP4-71.</title>
        <authorList>
            <person name="Park J.-S."/>
        </authorList>
    </citation>
    <scope>NUCLEOTIDE SEQUENCE [LARGE SCALE GENOMIC DNA]</scope>
    <source>
        <strain evidence="2">176GS2-150</strain>
    </source>
</reference>
<dbReference type="RefSeq" id="WP_130565805.1">
    <property type="nucleotide sequence ID" value="NZ_SHLY01000001.1"/>
</dbReference>
<keyword evidence="2" id="KW-1185">Reference proteome</keyword>
<protein>
    <submittedName>
        <fullName evidence="1">Uncharacterized protein</fullName>
    </submittedName>
</protein>
<comment type="caution">
    <text evidence="1">The sequence shown here is derived from an EMBL/GenBank/DDBJ whole genome shotgun (WGS) entry which is preliminary data.</text>
</comment>
<gene>
    <name evidence="1" type="ORF">EXY25_04095</name>
</gene>
<organism evidence="1 2">
    <name type="scientific">Corallincola spongiicola</name>
    <dbReference type="NCBI Taxonomy" id="2520508"/>
    <lineage>
        <taxon>Bacteria</taxon>
        <taxon>Pseudomonadati</taxon>
        <taxon>Pseudomonadota</taxon>
        <taxon>Gammaproteobacteria</taxon>
        <taxon>Alteromonadales</taxon>
        <taxon>Psychromonadaceae</taxon>
        <taxon>Corallincola</taxon>
    </lineage>
</organism>
<dbReference type="EMBL" id="SHLY01000001">
    <property type="protein sequence ID" value="TAA48412.1"/>
    <property type="molecule type" value="Genomic_DNA"/>
</dbReference>